<reference evidence="3" key="2">
    <citation type="submission" date="2010-01" db="EMBL/GenBank/DDBJ databases">
        <title>The complete genome of Conexibacter woesei DSM 14684.</title>
        <authorList>
            <consortium name="US DOE Joint Genome Institute (JGI-PGF)"/>
            <person name="Lucas S."/>
            <person name="Copeland A."/>
            <person name="Lapidus A."/>
            <person name="Glavina del Rio T."/>
            <person name="Dalin E."/>
            <person name="Tice H."/>
            <person name="Bruce D."/>
            <person name="Goodwin L."/>
            <person name="Pitluck S."/>
            <person name="Kyrpides N."/>
            <person name="Mavromatis K."/>
            <person name="Ivanova N."/>
            <person name="Mikhailova N."/>
            <person name="Chertkov O."/>
            <person name="Brettin T."/>
            <person name="Detter J.C."/>
            <person name="Han C."/>
            <person name="Larimer F."/>
            <person name="Land M."/>
            <person name="Hauser L."/>
            <person name="Markowitz V."/>
            <person name="Cheng J.-F."/>
            <person name="Hugenholtz P."/>
            <person name="Woyke T."/>
            <person name="Wu D."/>
            <person name="Pukall R."/>
            <person name="Steenblock K."/>
            <person name="Schneider S."/>
            <person name="Klenk H.-P."/>
            <person name="Eisen J.A."/>
        </authorList>
    </citation>
    <scope>NUCLEOTIDE SEQUENCE [LARGE SCALE GENOMIC DNA]</scope>
    <source>
        <strain evidence="3">DSM 14684 / CIP 108061 / JCM 11494 / NBRC 100937 / ID131577</strain>
    </source>
</reference>
<evidence type="ECO:0000313" key="3">
    <source>
        <dbReference type="Proteomes" id="UP000008229"/>
    </source>
</evidence>
<protein>
    <recommendedName>
        <fullName evidence="4">Prevent-host-death family protein</fullName>
    </recommendedName>
</protein>
<organism evidence="2 3">
    <name type="scientific">Conexibacter woesei (strain DSM 14684 / CCUG 47730 / CIP 108061 / JCM 11494 / NBRC 100937 / ID131577)</name>
    <dbReference type="NCBI Taxonomy" id="469383"/>
    <lineage>
        <taxon>Bacteria</taxon>
        <taxon>Bacillati</taxon>
        <taxon>Actinomycetota</taxon>
        <taxon>Thermoleophilia</taxon>
        <taxon>Solirubrobacterales</taxon>
        <taxon>Conexibacteraceae</taxon>
        <taxon>Conexibacter</taxon>
    </lineage>
</organism>
<evidence type="ECO:0000313" key="2">
    <source>
        <dbReference type="EMBL" id="ADB50232.1"/>
    </source>
</evidence>
<dbReference type="AlphaFoldDB" id="D3F257"/>
<proteinExistence type="predicted"/>
<feature type="compositionally biased region" description="Basic and acidic residues" evidence="1">
    <location>
        <begin position="34"/>
        <end position="44"/>
    </location>
</feature>
<accession>D3F257</accession>
<evidence type="ECO:0000256" key="1">
    <source>
        <dbReference type="SAM" id="MobiDB-lite"/>
    </source>
</evidence>
<dbReference type="KEGG" id="cwo:Cwoe_1806"/>
<sequence length="56" mass="6352">MLRRDTPNTDRTELTEMLRRLSRTGGSVTVKLDGEPIARVDPRPRPATPPPARDER</sequence>
<feature type="compositionally biased region" description="Pro residues" evidence="1">
    <location>
        <begin position="45"/>
        <end position="56"/>
    </location>
</feature>
<dbReference type="EMBL" id="CP001854">
    <property type="protein sequence ID" value="ADB50232.1"/>
    <property type="molecule type" value="Genomic_DNA"/>
</dbReference>
<reference evidence="2 3" key="1">
    <citation type="journal article" date="2010" name="Stand. Genomic Sci.">
        <title>Complete genome sequence of Conexibacter woesei type strain (ID131577).</title>
        <authorList>
            <person name="Pukall R."/>
            <person name="Lapidus A."/>
            <person name="Glavina Del Rio T."/>
            <person name="Copeland A."/>
            <person name="Tice H."/>
            <person name="Cheng J.-F."/>
            <person name="Lucas S."/>
            <person name="Chen F."/>
            <person name="Nolan M."/>
            <person name="Bruce D."/>
            <person name="Goodwin L."/>
            <person name="Pitluck S."/>
            <person name="Mavromatis K."/>
            <person name="Ivanova N."/>
            <person name="Ovchinnikova G."/>
            <person name="Pati A."/>
            <person name="Chen A."/>
            <person name="Palaniappan K."/>
            <person name="Land M."/>
            <person name="Hauser L."/>
            <person name="Chang Y.-J."/>
            <person name="Jeffries C.D."/>
            <person name="Chain P."/>
            <person name="Meincke L."/>
            <person name="Sims D."/>
            <person name="Brettin T."/>
            <person name="Detter J.C."/>
            <person name="Rohde M."/>
            <person name="Goeker M."/>
            <person name="Bristow J."/>
            <person name="Eisen J.A."/>
            <person name="Markowitz V."/>
            <person name="Kyrpides N.C."/>
            <person name="Klenk H.-P."/>
            <person name="Hugenholtz P."/>
        </authorList>
    </citation>
    <scope>NUCLEOTIDE SEQUENCE [LARGE SCALE GENOMIC DNA]</scope>
    <source>
        <strain evidence="3">DSM 14684 / CIP 108061 / JCM 11494 / NBRC 100937 / ID131577</strain>
    </source>
</reference>
<dbReference type="HOGENOM" id="CLU_3006435_0_0_11"/>
<evidence type="ECO:0008006" key="4">
    <source>
        <dbReference type="Google" id="ProtNLM"/>
    </source>
</evidence>
<dbReference type="Proteomes" id="UP000008229">
    <property type="component" value="Chromosome"/>
</dbReference>
<gene>
    <name evidence="2" type="ordered locus">Cwoe_1806</name>
</gene>
<keyword evidence="3" id="KW-1185">Reference proteome</keyword>
<dbReference type="RefSeq" id="WP_012933283.1">
    <property type="nucleotide sequence ID" value="NC_013739.1"/>
</dbReference>
<feature type="region of interest" description="Disordered" evidence="1">
    <location>
        <begin position="34"/>
        <end position="56"/>
    </location>
</feature>
<name>D3F257_CONWI</name>